<protein>
    <submittedName>
        <fullName evidence="2">DUF456 family protein</fullName>
    </submittedName>
</protein>
<name>A0A6I3IF55_9MICO</name>
<keyword evidence="1" id="KW-1133">Transmembrane helix</keyword>
<dbReference type="Pfam" id="PF04306">
    <property type="entry name" value="DUF456"/>
    <property type="match status" value="1"/>
</dbReference>
<evidence type="ECO:0000313" key="2">
    <source>
        <dbReference type="EMBL" id="MTB72898.1"/>
    </source>
</evidence>
<feature type="transmembrane region" description="Helical" evidence="1">
    <location>
        <begin position="128"/>
        <end position="156"/>
    </location>
</feature>
<evidence type="ECO:0000313" key="3">
    <source>
        <dbReference type="Proteomes" id="UP000431092"/>
    </source>
</evidence>
<dbReference type="EMBL" id="WLVL01000040">
    <property type="protein sequence ID" value="MTB72898.1"/>
    <property type="molecule type" value="Genomic_DNA"/>
</dbReference>
<proteinExistence type="predicted"/>
<accession>A0A6I3IF55</accession>
<feature type="transmembrane region" description="Helical" evidence="1">
    <location>
        <begin position="77"/>
        <end position="108"/>
    </location>
</feature>
<keyword evidence="1" id="KW-0472">Membrane</keyword>
<dbReference type="InterPro" id="IPR007403">
    <property type="entry name" value="DUF456"/>
</dbReference>
<feature type="transmembrane region" description="Helical" evidence="1">
    <location>
        <begin position="7"/>
        <end position="39"/>
    </location>
</feature>
<reference evidence="2 3" key="1">
    <citation type="submission" date="2019-11" db="EMBL/GenBank/DDBJ databases">
        <title>Whole genome sequencing identifies a novel species of the genus Arsenicicoccus isolated from human blood.</title>
        <authorList>
            <person name="Jeong J.H."/>
            <person name="Kweon O.J."/>
            <person name="Kim H.R."/>
            <person name="Kim T.-H."/>
            <person name="Ha S.-M."/>
            <person name="Lee M.-K."/>
        </authorList>
    </citation>
    <scope>NUCLEOTIDE SEQUENCE [LARGE SCALE GENOMIC DNA]</scope>
    <source>
        <strain evidence="2 3">MKL-02</strain>
    </source>
</reference>
<comment type="caution">
    <text evidence="2">The sequence shown here is derived from an EMBL/GenBank/DDBJ whole genome shotgun (WGS) entry which is preliminary data.</text>
</comment>
<keyword evidence="1" id="KW-0812">Transmembrane</keyword>
<evidence type="ECO:0000256" key="1">
    <source>
        <dbReference type="SAM" id="Phobius"/>
    </source>
</evidence>
<gene>
    <name evidence="2" type="ORF">GGG17_13165</name>
</gene>
<dbReference type="RefSeq" id="WP_288798040.1">
    <property type="nucleotide sequence ID" value="NZ_CP171001.1"/>
</dbReference>
<organism evidence="2 3">
    <name type="scientific">Arsenicicoccus cauae</name>
    <dbReference type="NCBI Taxonomy" id="2663847"/>
    <lineage>
        <taxon>Bacteria</taxon>
        <taxon>Bacillati</taxon>
        <taxon>Actinomycetota</taxon>
        <taxon>Actinomycetes</taxon>
        <taxon>Micrococcales</taxon>
        <taxon>Intrasporangiaceae</taxon>
        <taxon>Arsenicicoccus</taxon>
    </lineage>
</organism>
<dbReference type="Proteomes" id="UP000431092">
    <property type="component" value="Unassembled WGS sequence"/>
</dbReference>
<sequence>MTTTVTVLLALCVVVGLLGIVVPVLPGLLLVWGAVLVWAVVTQTWWLAVLVTVLYAAGLALQYVLPGRRLRTGGVPTRSLVAGVLVAVVGFFVIPVVGAVGGFVLGVFVSELQRLGSTGSAWPSTVHALKAVGLSMLIELSTGLLISASWAAGLVWA</sequence>
<keyword evidence="3" id="KW-1185">Reference proteome</keyword>
<dbReference type="AlphaFoldDB" id="A0A6I3IF55"/>
<feature type="transmembrane region" description="Helical" evidence="1">
    <location>
        <begin position="45"/>
        <end position="65"/>
    </location>
</feature>